<dbReference type="EMBL" id="CH473957">
    <property type="protein sequence ID" value="EDL91078.1"/>
    <property type="molecule type" value="Genomic_DNA"/>
</dbReference>
<name>A6IAG0_RAT</name>
<feature type="chain" id="PRO_5039844757" evidence="1">
    <location>
        <begin position="23"/>
        <end position="51"/>
    </location>
</feature>
<evidence type="ECO:0000313" key="3">
    <source>
        <dbReference type="Proteomes" id="UP000234681"/>
    </source>
</evidence>
<proteinExistence type="predicted"/>
<dbReference type="Proteomes" id="UP000234681">
    <property type="component" value="Chromosome 4"/>
</dbReference>
<reference evidence="3" key="3">
    <citation type="submission" date="2005-09" db="EMBL/GenBank/DDBJ databases">
        <authorList>
            <person name="Mural R.J."/>
            <person name="Li P.W."/>
            <person name="Adams M.D."/>
            <person name="Amanatides P.G."/>
            <person name="Baden-Tillson H."/>
            <person name="Barnstead M."/>
            <person name="Chin S.H."/>
            <person name="Dew I."/>
            <person name="Evans C.A."/>
            <person name="Ferriera S."/>
            <person name="Flanigan M."/>
            <person name="Fosler C."/>
            <person name="Glodek A."/>
            <person name="Gu Z."/>
            <person name="Holt R.A."/>
            <person name="Jennings D."/>
            <person name="Kraft C.L."/>
            <person name="Lu F."/>
            <person name="Nguyen T."/>
            <person name="Nusskern D.R."/>
            <person name="Pfannkoch C.M."/>
            <person name="Sitter C."/>
            <person name="Sutton G.G."/>
            <person name="Venter J.C."/>
            <person name="Wang Z."/>
            <person name="Woodage T."/>
            <person name="Zheng X.H."/>
            <person name="Zhong F."/>
        </authorList>
    </citation>
    <scope>NUCLEOTIDE SEQUENCE [LARGE SCALE GENOMIC DNA]</scope>
    <source>
        <strain>BN</strain>
        <strain evidence="3">Sprague-Dawley</strain>
    </source>
</reference>
<feature type="signal peptide" evidence="1">
    <location>
        <begin position="1"/>
        <end position="22"/>
    </location>
</feature>
<evidence type="ECO:0000256" key="1">
    <source>
        <dbReference type="SAM" id="SignalP"/>
    </source>
</evidence>
<reference evidence="2" key="1">
    <citation type="journal article" date="2005" name="Genome Res.">
        <title>Gene and alternative splicing annotation with AIR.</title>
        <authorList>
            <person name="Florea L."/>
            <person name="Di Francesco V."/>
            <person name="Miller J."/>
            <person name="Turner R."/>
            <person name="Yao A."/>
            <person name="Harris M."/>
            <person name="Walenz B."/>
            <person name="Mobarry C."/>
            <person name="Merkulov G.V."/>
            <person name="Charlab R."/>
            <person name="Dew I."/>
            <person name="Deng Z."/>
            <person name="Istrail S."/>
            <person name="Li P."/>
            <person name="Sutton G."/>
        </authorList>
    </citation>
    <scope>NUCLEOTIDE SEQUENCE</scope>
    <source>
        <strain evidence="2">BN</strain>
    </source>
</reference>
<dbReference type="EMBL" id="CH473957">
    <property type="protein sequence ID" value="EDL91077.1"/>
    <property type="molecule type" value="Genomic_DNA"/>
</dbReference>
<sequence>MTLHNMSWLLLACLLLLSWVQGEQSQMNLPSPHISCPKNPKPVVPIAIYCF</sequence>
<reference evidence="2" key="2">
    <citation type="submission" date="2005-07" db="EMBL/GenBank/DDBJ databases">
        <authorList>
            <person name="Mural R.J."/>
            <person name="Li P.W."/>
            <person name="Adams M.D."/>
            <person name="Amanatides P.G."/>
            <person name="Baden-Tillson H."/>
            <person name="Barnstead M."/>
            <person name="Chin S.H."/>
            <person name="Dew I."/>
            <person name="Evans C.A."/>
            <person name="Ferriera S."/>
            <person name="Flanigan M."/>
            <person name="Fosler C."/>
            <person name="Glodek A."/>
            <person name="Gu Z."/>
            <person name="Holt R.A."/>
            <person name="Jennings D."/>
            <person name="Kraft C.L."/>
            <person name="Lu F."/>
            <person name="Nguyen T."/>
            <person name="Nusskern D.R."/>
            <person name="Pfannkoch C.M."/>
            <person name="Sitter C."/>
            <person name="Sutton G.G."/>
            <person name="Venter J.C."/>
            <person name="Wang Z."/>
            <person name="Woodage T."/>
            <person name="Zheng X.H."/>
            <person name="Zhong F."/>
        </authorList>
    </citation>
    <scope>NUCLEOTIDE SEQUENCE</scope>
    <source>
        <strain evidence="2">BN</strain>
        <strain evidence="3">BN, Sprague-Dawley</strain>
    </source>
</reference>
<gene>
    <name evidence="2" type="ORF">rCG_56386</name>
</gene>
<organism evidence="2 3">
    <name type="scientific">Rattus norvegicus</name>
    <name type="common">Rat</name>
    <dbReference type="NCBI Taxonomy" id="10116"/>
    <lineage>
        <taxon>Eukaryota</taxon>
        <taxon>Metazoa</taxon>
        <taxon>Chordata</taxon>
        <taxon>Craniata</taxon>
        <taxon>Vertebrata</taxon>
        <taxon>Euteleostomi</taxon>
        <taxon>Mammalia</taxon>
        <taxon>Eutheria</taxon>
        <taxon>Euarchontoglires</taxon>
        <taxon>Glires</taxon>
        <taxon>Rodentia</taxon>
        <taxon>Myomorpha</taxon>
        <taxon>Muroidea</taxon>
        <taxon>Muridae</taxon>
        <taxon>Murinae</taxon>
        <taxon>Rattus</taxon>
    </lineage>
</organism>
<accession>A6IAG0</accession>
<evidence type="ECO:0000313" key="2">
    <source>
        <dbReference type="EMBL" id="EDL91078.1"/>
    </source>
</evidence>
<protein>
    <submittedName>
        <fullName evidence="2">RCG56386, isoform CRA_a</fullName>
    </submittedName>
</protein>
<dbReference type="AlphaFoldDB" id="A6IAG0"/>
<keyword evidence="1" id="KW-0732">Signal</keyword>